<dbReference type="OrthoDB" id="6339763at2759"/>
<evidence type="ECO:0000256" key="8">
    <source>
        <dbReference type="ARBA" id="ARBA00023288"/>
    </source>
</evidence>
<dbReference type="InterPro" id="IPR001806">
    <property type="entry name" value="Small_GTPase"/>
</dbReference>
<dbReference type="SMART" id="SM00175">
    <property type="entry name" value="RAB"/>
    <property type="match status" value="1"/>
</dbReference>
<sequence length="917" mass="99448">MDEHVINVCTSRSVSQAESVEPEVTTASCLDAQDETKIERLGNTSNIKKSYESCDWPEADCISHCSSDWSDKKSSSDSLDWSARRVVDEDGKENVSLGGPRRRWRNKYKLSNDSGVAISAVSSVCKKSVGSSNGSADNLCCNSNGFAVSRSNNSLNESWDKSSDCLSANRSSESISMFGNNVDSVESSLSLMNSIDSFAANKSSDSLNLNNQAQNATADVISSKCKKHSPSTCKKNSDSQSKNNDRKSLKGVSFYKKLKAKCRPDSKLREWKSRTNVSCDIEWSEFNRTDDPPKSDQVFFNSSCEVLDRLSFNNTECSCYLQGRDGVSRSNDNFSRVSHDTQSCIVTQDNPGCKNKVRASCDGGAGPPHQIENESKAQDAQGSNYLMKSLDSCDNYSGSENYGVQGPFTPKSSRHSLFSNSTPNSLSLTPKSLSSTSESLLETPDHINNPLLTNSFQSFIDTPTSISAYYQPNSSPQSLPQSSSAVNQSGVNNGLSSANSFVYSASPSDSLKVPTARIPMSHGESPSALNSQNYLTLNMDSFSNTPNSALNTPGSASNLSNSLSRPAPAVFCQAGLCYSQPESFYQQQGDGCSGVLISHGNSRFYSLSTDTFDAASATAASCDPYPSVDVQPDCDGACGEGEGESATSSGTSSSKSYDYLLKFLLVGDSDVGKHEILSGLEDGASESPYCVGSGHKTTVILLDGKRVKLQLWDTSGQGRFCTIIRSYSRGAQGILLVYDITNKWSFEGLDRWMQEIQEHAPGVPKVLIGNRLHLAFKRQVSQGQAEQYAAKNRMGLFEVSPLCDFNIVESFTELSRLALKRNGMERLWRASKVLSLQELCCRTIVAATSVYGIERLPLPPGLRSTLKSYTIQNHATRLRQGIPVTDKHKKKHLTLPGDCGNNSTSTSCVNTSTCVLQ</sequence>
<keyword evidence="9" id="KW-0636">Prenylation</keyword>
<dbReference type="GeneID" id="108668863"/>
<feature type="region of interest" description="Disordered" evidence="10">
    <location>
        <begin position="467"/>
        <end position="490"/>
    </location>
</feature>
<dbReference type="InterPro" id="IPR005225">
    <property type="entry name" value="Small_GTP-bd"/>
</dbReference>
<dbReference type="Pfam" id="PF00071">
    <property type="entry name" value="Ras"/>
    <property type="match status" value="1"/>
</dbReference>
<dbReference type="InterPro" id="IPR050305">
    <property type="entry name" value="Small_GTPase_Rab"/>
</dbReference>
<evidence type="ECO:0000256" key="5">
    <source>
        <dbReference type="ARBA" id="ARBA00022842"/>
    </source>
</evidence>
<feature type="region of interest" description="Disordered" evidence="10">
    <location>
        <begin position="220"/>
        <end position="246"/>
    </location>
</feature>
<dbReference type="GO" id="GO:0046872">
    <property type="term" value="F:metal ion binding"/>
    <property type="evidence" value="ECO:0007669"/>
    <property type="project" value="UniProtKB-KW"/>
</dbReference>
<evidence type="ECO:0000256" key="9">
    <source>
        <dbReference type="ARBA" id="ARBA00023289"/>
    </source>
</evidence>
<feature type="region of interest" description="Disordered" evidence="10">
    <location>
        <begin position="404"/>
        <end position="441"/>
    </location>
</feature>
<dbReference type="SMART" id="SM00969">
    <property type="entry name" value="SOCS_box"/>
    <property type="match status" value="1"/>
</dbReference>
<evidence type="ECO:0000256" key="6">
    <source>
        <dbReference type="ARBA" id="ARBA00023134"/>
    </source>
</evidence>
<feature type="domain" description="SOCS box" evidence="11">
    <location>
        <begin position="826"/>
        <end position="872"/>
    </location>
</feature>
<evidence type="ECO:0000313" key="12">
    <source>
        <dbReference type="Proteomes" id="UP000694843"/>
    </source>
</evidence>
<dbReference type="FunFam" id="3.40.50.300:FF:001149">
    <property type="entry name" value="Rab40, isoform A"/>
    <property type="match status" value="1"/>
</dbReference>
<dbReference type="SUPFAM" id="SSF52540">
    <property type="entry name" value="P-loop containing nucleoside triphosphate hydrolases"/>
    <property type="match status" value="1"/>
</dbReference>
<evidence type="ECO:0000256" key="4">
    <source>
        <dbReference type="ARBA" id="ARBA00022741"/>
    </source>
</evidence>
<evidence type="ECO:0000256" key="7">
    <source>
        <dbReference type="ARBA" id="ARBA00023139"/>
    </source>
</evidence>
<dbReference type="RefSeq" id="XP_018011608.1">
    <property type="nucleotide sequence ID" value="XM_018156119.1"/>
</dbReference>
<dbReference type="PROSITE" id="PS51419">
    <property type="entry name" value="RAB"/>
    <property type="match status" value="1"/>
</dbReference>
<feature type="compositionally biased region" description="Polar residues" evidence="10">
    <location>
        <begin position="230"/>
        <end position="242"/>
    </location>
</feature>
<evidence type="ECO:0000256" key="10">
    <source>
        <dbReference type="SAM" id="MobiDB-lite"/>
    </source>
</evidence>
<dbReference type="GO" id="GO:0035556">
    <property type="term" value="P:intracellular signal transduction"/>
    <property type="evidence" value="ECO:0007669"/>
    <property type="project" value="InterPro"/>
</dbReference>
<gene>
    <name evidence="13" type="primary">LOC108668863</name>
</gene>
<evidence type="ECO:0000256" key="2">
    <source>
        <dbReference type="ARBA" id="ARBA00006270"/>
    </source>
</evidence>
<keyword evidence="6" id="KW-0342">GTP-binding</keyword>
<protein>
    <submittedName>
        <fullName evidence="13">Uncharacterized protein LOC108668863</fullName>
    </submittedName>
</protein>
<comment type="cofactor">
    <cofactor evidence="1">
        <name>Mg(2+)</name>
        <dbReference type="ChEBI" id="CHEBI:18420"/>
    </cofactor>
</comment>
<dbReference type="Pfam" id="PF07525">
    <property type="entry name" value="SOCS_box"/>
    <property type="match status" value="1"/>
</dbReference>
<keyword evidence="7" id="KW-0564">Palmitate</keyword>
<proteinExistence type="inferred from homology"/>
<dbReference type="Gene3D" id="3.40.50.300">
    <property type="entry name" value="P-loop containing nucleotide triphosphate hydrolases"/>
    <property type="match status" value="1"/>
</dbReference>
<feature type="compositionally biased region" description="Low complexity" evidence="10">
    <location>
        <begin position="421"/>
        <end position="441"/>
    </location>
</feature>
<keyword evidence="3" id="KW-0479">Metal-binding</keyword>
<reference evidence="13" key="1">
    <citation type="submission" date="2025-08" db="UniProtKB">
        <authorList>
            <consortium name="RefSeq"/>
        </authorList>
    </citation>
    <scope>IDENTIFICATION</scope>
    <source>
        <tissue evidence="13">Whole organism</tissue>
    </source>
</reference>
<dbReference type="Proteomes" id="UP000694843">
    <property type="component" value="Unplaced"/>
</dbReference>
<dbReference type="SMART" id="SM00173">
    <property type="entry name" value="RAS"/>
    <property type="match status" value="1"/>
</dbReference>
<dbReference type="PROSITE" id="PS51421">
    <property type="entry name" value="RAS"/>
    <property type="match status" value="1"/>
</dbReference>
<dbReference type="AlphaFoldDB" id="A0A8B7NDD5"/>
<keyword evidence="5" id="KW-0460">Magnesium</keyword>
<dbReference type="InterPro" id="IPR036036">
    <property type="entry name" value="SOCS_box-like_dom_sf"/>
</dbReference>
<keyword evidence="4" id="KW-0547">Nucleotide-binding</keyword>
<dbReference type="KEGG" id="hazt:108668863"/>
<dbReference type="PROSITE" id="PS50225">
    <property type="entry name" value="SOCS"/>
    <property type="match status" value="1"/>
</dbReference>
<organism evidence="12 13">
    <name type="scientific">Hyalella azteca</name>
    <name type="common">Amphipod</name>
    <dbReference type="NCBI Taxonomy" id="294128"/>
    <lineage>
        <taxon>Eukaryota</taxon>
        <taxon>Metazoa</taxon>
        <taxon>Ecdysozoa</taxon>
        <taxon>Arthropoda</taxon>
        <taxon>Crustacea</taxon>
        <taxon>Multicrustacea</taxon>
        <taxon>Malacostraca</taxon>
        <taxon>Eumalacostraca</taxon>
        <taxon>Peracarida</taxon>
        <taxon>Amphipoda</taxon>
        <taxon>Senticaudata</taxon>
        <taxon>Talitrida</taxon>
        <taxon>Talitroidea</taxon>
        <taxon>Hyalellidae</taxon>
        <taxon>Hyalella</taxon>
    </lineage>
</organism>
<name>A0A8B7NDD5_HYAAZ</name>
<keyword evidence="12" id="KW-1185">Reference proteome</keyword>
<accession>A0A8B7NDD5</accession>
<dbReference type="GO" id="GO:0003924">
    <property type="term" value="F:GTPase activity"/>
    <property type="evidence" value="ECO:0007669"/>
    <property type="project" value="InterPro"/>
</dbReference>
<dbReference type="SUPFAM" id="SSF158235">
    <property type="entry name" value="SOCS box-like"/>
    <property type="match status" value="1"/>
</dbReference>
<dbReference type="PANTHER" id="PTHR47980">
    <property type="entry name" value="LD44762P"/>
    <property type="match status" value="1"/>
</dbReference>
<dbReference type="SMART" id="SM00253">
    <property type="entry name" value="SOCS"/>
    <property type="match status" value="1"/>
</dbReference>
<evidence type="ECO:0000313" key="13">
    <source>
        <dbReference type="RefSeq" id="XP_018011608.1"/>
    </source>
</evidence>
<dbReference type="PRINTS" id="PR00449">
    <property type="entry name" value="RASTRNSFRMNG"/>
</dbReference>
<feature type="compositionally biased region" description="Low complexity" evidence="10">
    <location>
        <begin position="471"/>
        <end position="484"/>
    </location>
</feature>
<dbReference type="InterPro" id="IPR027417">
    <property type="entry name" value="P-loop_NTPase"/>
</dbReference>
<dbReference type="GO" id="GO:0005525">
    <property type="term" value="F:GTP binding"/>
    <property type="evidence" value="ECO:0007669"/>
    <property type="project" value="UniProtKB-KW"/>
</dbReference>
<dbReference type="InterPro" id="IPR001496">
    <property type="entry name" value="SOCS_box"/>
</dbReference>
<dbReference type="NCBIfam" id="TIGR00231">
    <property type="entry name" value="small_GTP"/>
    <property type="match status" value="1"/>
</dbReference>
<dbReference type="Gene3D" id="1.10.750.20">
    <property type="entry name" value="SOCS box"/>
    <property type="match status" value="1"/>
</dbReference>
<keyword evidence="8" id="KW-0449">Lipoprotein</keyword>
<evidence type="ECO:0000256" key="1">
    <source>
        <dbReference type="ARBA" id="ARBA00001946"/>
    </source>
</evidence>
<comment type="similarity">
    <text evidence="2">Belongs to the small GTPase superfamily. Rab family.</text>
</comment>
<evidence type="ECO:0000259" key="11">
    <source>
        <dbReference type="PROSITE" id="PS50225"/>
    </source>
</evidence>
<evidence type="ECO:0000256" key="3">
    <source>
        <dbReference type="ARBA" id="ARBA00022723"/>
    </source>
</evidence>
<dbReference type="SMART" id="SM00174">
    <property type="entry name" value="RHO"/>
    <property type="match status" value="1"/>
</dbReference>